<dbReference type="InterPro" id="IPR008937">
    <property type="entry name" value="Ras-like_GEF"/>
</dbReference>
<name>A0A1C7MEE2_GRIFR</name>
<dbReference type="AlphaFoldDB" id="A0A1C7MEE2"/>
<evidence type="ECO:0000256" key="2">
    <source>
        <dbReference type="PROSITE-ProRule" id="PRU00168"/>
    </source>
</evidence>
<dbReference type="OrthoDB" id="10254377at2759"/>
<feature type="domain" description="Ras-GEF" evidence="4">
    <location>
        <begin position="1"/>
        <end position="319"/>
    </location>
</feature>
<gene>
    <name evidence="5" type="ORF">A0H81_05410</name>
</gene>
<dbReference type="STRING" id="5627.A0A1C7MEE2"/>
<dbReference type="OMA" id="CLWVASE"/>
<evidence type="ECO:0000256" key="1">
    <source>
        <dbReference type="ARBA" id="ARBA00022658"/>
    </source>
</evidence>
<sequence>MIDRELFLNLNFEELVSPQSIGTAADANILDWGQFLRERARLKAEGRSGQSTNGLTVVRGRFNLIANFVLSEIVLTHPSERAMVINKFIRLAWKAYLLKNFNALVAIIAGLQSEWVSKAKRQAFNKVGTWENRVLADLIAWTSNEADFKHIRQTVEALVDAKPIIGGTQDSSIGGGDGQPLTARSRAASEGRPPSPPSCVPFFGVYLAQLHYSNLPDLIDPTAPHEPVGVDPESNTFESLAHPEVFSTLAPLPSPMQLEPLINVHKQRLIAGIIKSLVAGQHLASKVQFPLDKKIYQKCLKLRGLDTDTLERALALYSDRK</sequence>
<protein>
    <recommendedName>
        <fullName evidence="4">Ras-GEF domain-containing protein</fullName>
    </recommendedName>
</protein>
<dbReference type="PANTHER" id="PTHR23113">
    <property type="entry name" value="GUANINE NUCLEOTIDE EXCHANGE FACTOR"/>
    <property type="match status" value="1"/>
</dbReference>
<dbReference type="GO" id="GO:0005085">
    <property type="term" value="F:guanyl-nucleotide exchange factor activity"/>
    <property type="evidence" value="ECO:0007669"/>
    <property type="project" value="UniProtKB-KW"/>
</dbReference>
<dbReference type="SMART" id="SM00147">
    <property type="entry name" value="RasGEF"/>
    <property type="match status" value="1"/>
</dbReference>
<dbReference type="Gene3D" id="1.10.840.10">
    <property type="entry name" value="Ras guanine-nucleotide exchange factors catalytic domain"/>
    <property type="match status" value="1"/>
</dbReference>
<dbReference type="InterPro" id="IPR023578">
    <property type="entry name" value="Ras_GEF_dom_sf"/>
</dbReference>
<dbReference type="PANTHER" id="PTHR23113:SF368">
    <property type="entry name" value="CELL DIVISION CONTROL PROTEIN 25"/>
    <property type="match status" value="1"/>
</dbReference>
<evidence type="ECO:0000256" key="3">
    <source>
        <dbReference type="SAM" id="MobiDB-lite"/>
    </source>
</evidence>
<dbReference type="InterPro" id="IPR001895">
    <property type="entry name" value="RASGEF_cat_dom"/>
</dbReference>
<organism evidence="5 6">
    <name type="scientific">Grifola frondosa</name>
    <name type="common">Maitake</name>
    <name type="synonym">Polyporus frondosus</name>
    <dbReference type="NCBI Taxonomy" id="5627"/>
    <lineage>
        <taxon>Eukaryota</taxon>
        <taxon>Fungi</taxon>
        <taxon>Dikarya</taxon>
        <taxon>Basidiomycota</taxon>
        <taxon>Agaricomycotina</taxon>
        <taxon>Agaricomycetes</taxon>
        <taxon>Polyporales</taxon>
        <taxon>Grifolaceae</taxon>
        <taxon>Grifola</taxon>
    </lineage>
</organism>
<evidence type="ECO:0000313" key="6">
    <source>
        <dbReference type="Proteomes" id="UP000092993"/>
    </source>
</evidence>
<dbReference type="Proteomes" id="UP000092993">
    <property type="component" value="Unassembled WGS sequence"/>
</dbReference>
<dbReference type="SUPFAM" id="SSF48366">
    <property type="entry name" value="Ras GEF"/>
    <property type="match status" value="1"/>
</dbReference>
<dbReference type="GO" id="GO:0005886">
    <property type="term" value="C:plasma membrane"/>
    <property type="evidence" value="ECO:0007669"/>
    <property type="project" value="TreeGrafter"/>
</dbReference>
<dbReference type="GO" id="GO:0007265">
    <property type="term" value="P:Ras protein signal transduction"/>
    <property type="evidence" value="ECO:0007669"/>
    <property type="project" value="TreeGrafter"/>
</dbReference>
<dbReference type="EMBL" id="LUGG01000005">
    <property type="protein sequence ID" value="OBZ74987.1"/>
    <property type="molecule type" value="Genomic_DNA"/>
</dbReference>
<keyword evidence="6" id="KW-1185">Reference proteome</keyword>
<dbReference type="Pfam" id="PF00617">
    <property type="entry name" value="RasGEF"/>
    <property type="match status" value="1"/>
</dbReference>
<evidence type="ECO:0000313" key="5">
    <source>
        <dbReference type="EMBL" id="OBZ74987.1"/>
    </source>
</evidence>
<feature type="region of interest" description="Disordered" evidence="3">
    <location>
        <begin position="168"/>
        <end position="195"/>
    </location>
</feature>
<dbReference type="InterPro" id="IPR036964">
    <property type="entry name" value="RASGEF_cat_dom_sf"/>
</dbReference>
<proteinExistence type="predicted"/>
<keyword evidence="1 2" id="KW-0344">Guanine-nucleotide releasing factor</keyword>
<accession>A0A1C7MEE2</accession>
<evidence type="ECO:0000259" key="4">
    <source>
        <dbReference type="PROSITE" id="PS50009"/>
    </source>
</evidence>
<comment type="caution">
    <text evidence="5">The sequence shown here is derived from an EMBL/GenBank/DDBJ whole genome shotgun (WGS) entry which is preliminary data.</text>
</comment>
<reference evidence="5 6" key="1">
    <citation type="submission" date="2016-03" db="EMBL/GenBank/DDBJ databases">
        <title>Whole genome sequencing of Grifola frondosa 9006-11.</title>
        <authorList>
            <person name="Min B."/>
            <person name="Park H."/>
            <person name="Kim J.-G."/>
            <person name="Cho H."/>
            <person name="Oh Y.-L."/>
            <person name="Kong W.-S."/>
            <person name="Choi I.-G."/>
        </authorList>
    </citation>
    <scope>NUCLEOTIDE SEQUENCE [LARGE SCALE GENOMIC DNA]</scope>
    <source>
        <strain evidence="5 6">9006-11</strain>
    </source>
</reference>
<dbReference type="PROSITE" id="PS50009">
    <property type="entry name" value="RASGEF_CAT"/>
    <property type="match status" value="1"/>
</dbReference>